<evidence type="ECO:0000313" key="1">
    <source>
        <dbReference type="EMBL" id="KAI3717654.1"/>
    </source>
</evidence>
<reference evidence="1 2" key="2">
    <citation type="journal article" date="2022" name="Mol. Ecol. Resour.">
        <title>The genomes of chicory, endive, great burdock and yacon provide insights into Asteraceae paleo-polyploidization history and plant inulin production.</title>
        <authorList>
            <person name="Fan W."/>
            <person name="Wang S."/>
            <person name="Wang H."/>
            <person name="Wang A."/>
            <person name="Jiang F."/>
            <person name="Liu H."/>
            <person name="Zhao H."/>
            <person name="Xu D."/>
            <person name="Zhang Y."/>
        </authorList>
    </citation>
    <scope>NUCLEOTIDE SEQUENCE [LARGE SCALE GENOMIC DNA]</scope>
    <source>
        <strain evidence="2">cv. Yunnan</strain>
        <tissue evidence="1">Leaves</tissue>
    </source>
</reference>
<proteinExistence type="predicted"/>
<gene>
    <name evidence="1" type="ORF">L1987_69410</name>
</gene>
<comment type="caution">
    <text evidence="1">The sequence shown here is derived from an EMBL/GenBank/DDBJ whole genome shotgun (WGS) entry which is preliminary data.</text>
</comment>
<reference evidence="2" key="1">
    <citation type="journal article" date="2022" name="Mol. Ecol. Resour.">
        <title>The genomes of chicory, endive, great burdock and yacon provide insights into Asteraceae palaeo-polyploidization history and plant inulin production.</title>
        <authorList>
            <person name="Fan W."/>
            <person name="Wang S."/>
            <person name="Wang H."/>
            <person name="Wang A."/>
            <person name="Jiang F."/>
            <person name="Liu H."/>
            <person name="Zhao H."/>
            <person name="Xu D."/>
            <person name="Zhang Y."/>
        </authorList>
    </citation>
    <scope>NUCLEOTIDE SEQUENCE [LARGE SCALE GENOMIC DNA]</scope>
    <source>
        <strain evidence="2">cv. Yunnan</strain>
    </source>
</reference>
<dbReference type="Proteomes" id="UP001056120">
    <property type="component" value="Linkage Group LG23"/>
</dbReference>
<evidence type="ECO:0000313" key="2">
    <source>
        <dbReference type="Proteomes" id="UP001056120"/>
    </source>
</evidence>
<name>A0ACB9B6V5_9ASTR</name>
<dbReference type="EMBL" id="CM042040">
    <property type="protein sequence ID" value="KAI3717654.1"/>
    <property type="molecule type" value="Genomic_DNA"/>
</dbReference>
<sequence length="172" mass="19578">MDLETLWDRANDAINTIIRLDETTETGTFLHPCIEGTFTLDQFLFLHVVLCYVMFLFVDLMSVAALNLGCTPRRTSRRERNNTLTCYLNIKSKSTSPNLNNLHQGAMKPCLSLYNLKPKTLNHKSQSVYPLYYGNGKDPNISYGEEHECDLSLRLGPSKKTMKKPLAVRFVA</sequence>
<organism evidence="1 2">
    <name type="scientific">Smallanthus sonchifolius</name>
    <dbReference type="NCBI Taxonomy" id="185202"/>
    <lineage>
        <taxon>Eukaryota</taxon>
        <taxon>Viridiplantae</taxon>
        <taxon>Streptophyta</taxon>
        <taxon>Embryophyta</taxon>
        <taxon>Tracheophyta</taxon>
        <taxon>Spermatophyta</taxon>
        <taxon>Magnoliopsida</taxon>
        <taxon>eudicotyledons</taxon>
        <taxon>Gunneridae</taxon>
        <taxon>Pentapetalae</taxon>
        <taxon>asterids</taxon>
        <taxon>campanulids</taxon>
        <taxon>Asterales</taxon>
        <taxon>Asteraceae</taxon>
        <taxon>Asteroideae</taxon>
        <taxon>Heliantheae alliance</taxon>
        <taxon>Millerieae</taxon>
        <taxon>Smallanthus</taxon>
    </lineage>
</organism>
<keyword evidence="2" id="KW-1185">Reference proteome</keyword>
<accession>A0ACB9B6V5</accession>
<protein>
    <submittedName>
        <fullName evidence="1">Uncharacterized protein</fullName>
    </submittedName>
</protein>